<dbReference type="AlphaFoldDB" id="A0A7Z0MP72"/>
<dbReference type="Proteomes" id="UP000537890">
    <property type="component" value="Unassembled WGS sequence"/>
</dbReference>
<dbReference type="InterPro" id="IPR025351">
    <property type="entry name" value="Pvc16_N"/>
</dbReference>
<feature type="domain" description="Pvc16 N-terminal" evidence="1">
    <location>
        <begin position="52"/>
        <end position="184"/>
    </location>
</feature>
<organism evidence="2 3">
    <name type="scientific">Candidatus Methanofishera endochildressiae</name>
    <dbReference type="NCBI Taxonomy" id="2738884"/>
    <lineage>
        <taxon>Bacteria</taxon>
        <taxon>Pseudomonadati</taxon>
        <taxon>Pseudomonadota</taxon>
        <taxon>Gammaproteobacteria</taxon>
        <taxon>Candidatus Methanofishera</taxon>
    </lineage>
</organism>
<gene>
    <name evidence="2" type="ORF">H0A75_03755</name>
</gene>
<name>A0A7Z0MP72_9GAMM</name>
<comment type="caution">
    <text evidence="2">The sequence shown here is derived from an EMBL/GenBank/DDBJ whole genome shotgun (WGS) entry which is preliminary data.</text>
</comment>
<dbReference type="EMBL" id="JACCHS010000051">
    <property type="protein sequence ID" value="NYT46862.1"/>
    <property type="molecule type" value="Genomic_DNA"/>
</dbReference>
<accession>A0A7Z0MP72</accession>
<protein>
    <submittedName>
        <fullName evidence="2">DUF4255 domain-containing protein</fullName>
    </submittedName>
</protein>
<proteinExistence type="predicted"/>
<sequence>MADFTSIAAVSSSIVKFLDLSFRQRQPITGRNTAVRLVRTEDLNLETSVLISPPSLTVFLYRVDFNKVMRAAWSAASYADGESHLPLDLHFLLIAWGDNPDHEHRIIGRTLQCLENTPIFSGPLLDPITPWASNESVQICLEDLSTEDLMRTFDSLPLDYKLSIPYVARITVIHGQEDVSAPIVSQASVGSANLDI</sequence>
<reference evidence="2 3" key="1">
    <citation type="submission" date="2020-05" db="EMBL/GenBank/DDBJ databases">
        <title>Horizontal transmission and recombination maintain forever young bacterial symbiont genomes.</title>
        <authorList>
            <person name="Russell S.L."/>
            <person name="Pepper-Tunick E."/>
            <person name="Svedberg J."/>
            <person name="Byrne A."/>
            <person name="Ruelas Castillo J."/>
            <person name="Vollmers C."/>
            <person name="Beinart R.A."/>
            <person name="Corbett-Detig R."/>
        </authorList>
    </citation>
    <scope>NUCLEOTIDE SEQUENCE [LARGE SCALE GENOMIC DNA]</scope>
    <source>
        <strain evidence="2">4727-3</strain>
    </source>
</reference>
<evidence type="ECO:0000313" key="2">
    <source>
        <dbReference type="EMBL" id="NYT46862.1"/>
    </source>
</evidence>
<dbReference type="Pfam" id="PF14065">
    <property type="entry name" value="Pvc16_N"/>
    <property type="match status" value="1"/>
</dbReference>
<evidence type="ECO:0000259" key="1">
    <source>
        <dbReference type="Pfam" id="PF14065"/>
    </source>
</evidence>
<evidence type="ECO:0000313" key="3">
    <source>
        <dbReference type="Proteomes" id="UP000537890"/>
    </source>
</evidence>